<reference evidence="1 2" key="1">
    <citation type="journal article" date="2014" name="Genome Biol. Evol.">
        <title>Comparative genomics and transcriptomics analyses reveal divergent lifestyle features of nematode endoparasitic fungus Hirsutella minnesotensis.</title>
        <authorList>
            <person name="Lai Y."/>
            <person name="Liu K."/>
            <person name="Zhang X."/>
            <person name="Zhang X."/>
            <person name="Li K."/>
            <person name="Wang N."/>
            <person name="Shu C."/>
            <person name="Wu Y."/>
            <person name="Wang C."/>
            <person name="Bushley K.E."/>
            <person name="Xiang M."/>
            <person name="Liu X."/>
        </authorList>
    </citation>
    <scope>NUCLEOTIDE SEQUENCE [LARGE SCALE GENOMIC DNA]</scope>
    <source>
        <strain evidence="1 2">3608</strain>
    </source>
</reference>
<gene>
    <name evidence="1" type="ORF">HIM_06728</name>
</gene>
<dbReference type="Proteomes" id="UP000054481">
    <property type="component" value="Unassembled WGS sequence"/>
</dbReference>
<name>A0A0F7ZNJ0_9HYPO</name>
<dbReference type="InterPro" id="IPR011009">
    <property type="entry name" value="Kinase-like_dom_sf"/>
</dbReference>
<dbReference type="EMBL" id="KQ030531">
    <property type="protein sequence ID" value="KJZ73835.1"/>
    <property type="molecule type" value="Genomic_DNA"/>
</dbReference>
<dbReference type="SUPFAM" id="SSF56112">
    <property type="entry name" value="Protein kinase-like (PK-like)"/>
    <property type="match status" value="1"/>
</dbReference>
<protein>
    <submittedName>
        <fullName evidence="1">Uncharacterized protein</fullName>
    </submittedName>
</protein>
<evidence type="ECO:0000313" key="2">
    <source>
        <dbReference type="Proteomes" id="UP000054481"/>
    </source>
</evidence>
<keyword evidence="2" id="KW-1185">Reference proteome</keyword>
<sequence length="447" mass="51834">MAIFDELADQQREELSRQWIHRAFKSQKEIADFVARRRSRGEAQGIVARFASSYNFCFRIAFRDQGPDAIIRFPRPGCMAFPEEKISNEVQVIEFLVEKTTIPIPRLISWGLTQESPQQLGPFIISDFIDGVSLSSLLEDRIDRGGQNVEPEPGDQRLDTIYEQIADIMLQLFQFDFPQIGAISKHSPSQTWSVSGRPLTYRMNELATAASFPISKFPTEPFASARGYFQSLAMENITNLQTQRNIATSEQQARKLFVARHTFVRLVDKYSTYNQGPFKLFCDDFRSHNILVDPETLRITAIIDLEFTNAMPYQFALDPPWWLLLDEPETYLDQGHTAREFSIAFRRRLDQFLRAMQRAEDARGLRDEQSLLSNRMNDAWETKRFWFNYAARNPFDVESLCANFLTEDSDSCAEPLDEQTQMAMESFVKMKMEQLLEYDRDCGLHLH</sequence>
<accession>A0A0F7ZNJ0</accession>
<dbReference type="OrthoDB" id="5412996at2759"/>
<evidence type="ECO:0000313" key="1">
    <source>
        <dbReference type="EMBL" id="KJZ73835.1"/>
    </source>
</evidence>
<dbReference type="PANTHER" id="PTHR21310:SF37">
    <property type="entry name" value="AMINOGLYCOSIDE PHOSPHOTRANSFERASE DOMAIN-CONTAINING PROTEIN"/>
    <property type="match status" value="1"/>
</dbReference>
<proteinExistence type="predicted"/>
<dbReference type="PANTHER" id="PTHR21310">
    <property type="entry name" value="AMINOGLYCOSIDE PHOSPHOTRANSFERASE-RELATED-RELATED"/>
    <property type="match status" value="1"/>
</dbReference>
<dbReference type="AlphaFoldDB" id="A0A0F7ZNJ0"/>
<dbReference type="Gene3D" id="3.90.1200.10">
    <property type="match status" value="1"/>
</dbReference>
<organism evidence="1 2">
    <name type="scientific">Hirsutella minnesotensis 3608</name>
    <dbReference type="NCBI Taxonomy" id="1043627"/>
    <lineage>
        <taxon>Eukaryota</taxon>
        <taxon>Fungi</taxon>
        <taxon>Dikarya</taxon>
        <taxon>Ascomycota</taxon>
        <taxon>Pezizomycotina</taxon>
        <taxon>Sordariomycetes</taxon>
        <taxon>Hypocreomycetidae</taxon>
        <taxon>Hypocreales</taxon>
        <taxon>Ophiocordycipitaceae</taxon>
        <taxon>Hirsutella</taxon>
    </lineage>
</organism>
<dbReference type="InterPro" id="IPR051678">
    <property type="entry name" value="AGP_Transferase"/>
</dbReference>